<dbReference type="AlphaFoldDB" id="A0A3G6IVB4"/>
<evidence type="ECO:0000313" key="1">
    <source>
        <dbReference type="EMBL" id="AZA09729.1"/>
    </source>
</evidence>
<gene>
    <name evidence="1" type="ORF">CPPEL_08110</name>
</gene>
<dbReference type="PANTHER" id="PTHR31270:SF1">
    <property type="entry name" value="GLUTAMINYL-PEPTIDE CYCLOTRANSFERASE"/>
    <property type="match status" value="1"/>
</dbReference>
<dbReference type="KEGG" id="cpso:CPPEL_08110"/>
<reference evidence="1 2" key="1">
    <citation type="submission" date="2018-11" db="EMBL/GenBank/DDBJ databases">
        <authorList>
            <person name="Kleinhagauer T."/>
            <person name="Glaeser S.P."/>
            <person name="Spergser J."/>
            <person name="Ruckert C."/>
            <person name="Kaempfer P."/>
            <person name="Busse H.-J."/>
        </authorList>
    </citation>
    <scope>NUCLEOTIDE SEQUENCE [LARGE SCALE GENOMIC DNA]</scope>
    <source>
        <strain evidence="1 2">812CH</strain>
    </source>
</reference>
<keyword evidence="1" id="KW-0808">Transferase</keyword>
<dbReference type="SUPFAM" id="SSF50969">
    <property type="entry name" value="YVTN repeat-like/Quinoprotein amine dehydrogenase"/>
    <property type="match status" value="1"/>
</dbReference>
<name>A0A3G6IVB4_9CORY</name>
<organism evidence="1 2">
    <name type="scientific">Corynebacterium pseudopelargi</name>
    <dbReference type="NCBI Taxonomy" id="2080757"/>
    <lineage>
        <taxon>Bacteria</taxon>
        <taxon>Bacillati</taxon>
        <taxon>Actinomycetota</taxon>
        <taxon>Actinomycetes</taxon>
        <taxon>Mycobacteriales</taxon>
        <taxon>Corynebacteriaceae</taxon>
        <taxon>Corynebacterium</taxon>
    </lineage>
</organism>
<keyword evidence="2" id="KW-1185">Reference proteome</keyword>
<dbReference type="InterPro" id="IPR011044">
    <property type="entry name" value="Quino_amine_DH_bsu"/>
</dbReference>
<accession>A0A3G6IVB4</accession>
<sequence length="270" mass="30114">MIVAMPSNHRLFTPYAIALCTSLGLLLGGCQSAEQQQPEAMQVEILETRPFDPSVFTQGIEVTDHGLLVSSGMYGQSSIFYRDDQGNRLHEQQLEPELFGEGSTQFGNTVWQLTWRAGEAIERDATTLEQRRRVQYEGEGWGLCSFDDVLVMSDGTSTLRLLDPHSFEERTRLEVQGLSSADSKINELACVQGDDGREVYANVFLSTNVLKISLDDDSAELRGLIDASSVPNRAVSNPDHVLNGIANIPGSDEFWITGKRWPDIYRVRFH</sequence>
<dbReference type="Proteomes" id="UP000271426">
    <property type="component" value="Chromosome"/>
</dbReference>
<protein>
    <submittedName>
        <fullName evidence="1">Glutamine cyclotransferase</fullName>
    </submittedName>
</protein>
<proteinExistence type="predicted"/>
<dbReference type="PANTHER" id="PTHR31270">
    <property type="entry name" value="GLUTAMINYL-PEPTIDE CYCLOTRANSFERASE"/>
    <property type="match status" value="1"/>
</dbReference>
<dbReference type="GO" id="GO:0016603">
    <property type="term" value="F:glutaminyl-peptide cyclotransferase activity"/>
    <property type="evidence" value="ECO:0007669"/>
    <property type="project" value="InterPro"/>
</dbReference>
<evidence type="ECO:0000313" key="2">
    <source>
        <dbReference type="Proteomes" id="UP000271426"/>
    </source>
</evidence>
<dbReference type="EMBL" id="CP033898">
    <property type="protein sequence ID" value="AZA09729.1"/>
    <property type="molecule type" value="Genomic_DNA"/>
</dbReference>
<dbReference type="Pfam" id="PF05096">
    <property type="entry name" value="Glu_cyclase_2"/>
    <property type="match status" value="1"/>
</dbReference>
<dbReference type="InterPro" id="IPR007788">
    <property type="entry name" value="QCT"/>
</dbReference>